<dbReference type="PANTHER" id="PTHR45090">
    <property type="entry name" value="CHAPERONE PROTEIN DNAJ 20 CHLOROPLASTIC"/>
    <property type="match status" value="1"/>
</dbReference>
<accession>A0AAV5HAZ1</accession>
<keyword evidence="1" id="KW-0175">Coiled coil</keyword>
<dbReference type="GO" id="GO:0009507">
    <property type="term" value="C:chloroplast"/>
    <property type="evidence" value="ECO:0007669"/>
    <property type="project" value="TreeGrafter"/>
</dbReference>
<dbReference type="PANTHER" id="PTHR45090:SF4">
    <property type="entry name" value="J DOMAIN-CONTAINING PROTEIN"/>
    <property type="match status" value="1"/>
</dbReference>
<dbReference type="AlphaFoldDB" id="A0AAV5HAZ1"/>
<dbReference type="InterPro" id="IPR001623">
    <property type="entry name" value="DnaJ_domain"/>
</dbReference>
<dbReference type="PROSITE" id="PS00636">
    <property type="entry name" value="DNAJ_1"/>
    <property type="match status" value="1"/>
</dbReference>
<comment type="caution">
    <text evidence="3">The sequence shown here is derived from an EMBL/GenBank/DDBJ whole genome shotgun (WGS) entry which is preliminary data.</text>
</comment>
<dbReference type="InterPro" id="IPR018253">
    <property type="entry name" value="DnaJ_domain_CS"/>
</dbReference>
<feature type="coiled-coil region" evidence="1">
    <location>
        <begin position="163"/>
        <end position="190"/>
    </location>
</feature>
<dbReference type="SMART" id="SM00271">
    <property type="entry name" value="DnaJ"/>
    <property type="match status" value="1"/>
</dbReference>
<evidence type="ECO:0000313" key="3">
    <source>
        <dbReference type="EMBL" id="GKU85998.1"/>
    </source>
</evidence>
<dbReference type="InterPro" id="IPR053232">
    <property type="entry name" value="DnaJ_C/III_chloroplastic"/>
</dbReference>
<sequence>MSHGIMLSGTGSQTGSCNYCTKPNMLASITKLEPASHLSFRHTHLPMSNFSVESRYGSSRGTPKVVSCSLHATTESFYDLLGISEIGTILEIKQAYKRLARRYHPDVSPPERIAENTKMFIQVQEAYETLSDPKSRALYDGDLVRGLHRAFSARGRSQYSQNMREKNECRNRWQGQLAELERRNMNKDSRENMSWGARMRRQRCREADDLN</sequence>
<evidence type="ECO:0000256" key="1">
    <source>
        <dbReference type="SAM" id="Coils"/>
    </source>
</evidence>
<reference evidence="3 4" key="1">
    <citation type="journal article" date="2021" name="Commun. Biol.">
        <title>The genome of Shorea leprosula (Dipterocarpaceae) highlights the ecological relevance of drought in aseasonal tropical rainforests.</title>
        <authorList>
            <person name="Ng K.K.S."/>
            <person name="Kobayashi M.J."/>
            <person name="Fawcett J.A."/>
            <person name="Hatakeyama M."/>
            <person name="Paape T."/>
            <person name="Ng C.H."/>
            <person name="Ang C.C."/>
            <person name="Tnah L.H."/>
            <person name="Lee C.T."/>
            <person name="Nishiyama T."/>
            <person name="Sese J."/>
            <person name="O'Brien M.J."/>
            <person name="Copetti D."/>
            <person name="Mohd Noor M.I."/>
            <person name="Ong R.C."/>
            <person name="Putra M."/>
            <person name="Sireger I.Z."/>
            <person name="Indrioko S."/>
            <person name="Kosugi Y."/>
            <person name="Izuno A."/>
            <person name="Isagi Y."/>
            <person name="Lee S.L."/>
            <person name="Shimizu K.K."/>
        </authorList>
    </citation>
    <scope>NUCLEOTIDE SEQUENCE [LARGE SCALE GENOMIC DNA]</scope>
    <source>
        <strain evidence="3">214</strain>
    </source>
</reference>
<dbReference type="PRINTS" id="PR00625">
    <property type="entry name" value="JDOMAIN"/>
</dbReference>
<dbReference type="PROSITE" id="PS50076">
    <property type="entry name" value="DNAJ_2"/>
    <property type="match status" value="1"/>
</dbReference>
<proteinExistence type="predicted"/>
<dbReference type="CDD" id="cd06257">
    <property type="entry name" value="DnaJ"/>
    <property type="match status" value="1"/>
</dbReference>
<evidence type="ECO:0000313" key="4">
    <source>
        <dbReference type="Proteomes" id="UP001054252"/>
    </source>
</evidence>
<dbReference type="Proteomes" id="UP001054252">
    <property type="component" value="Unassembled WGS sequence"/>
</dbReference>
<feature type="domain" description="J" evidence="2">
    <location>
        <begin position="76"/>
        <end position="143"/>
    </location>
</feature>
<dbReference type="Gene3D" id="1.10.287.110">
    <property type="entry name" value="DnaJ domain"/>
    <property type="match status" value="1"/>
</dbReference>
<gene>
    <name evidence="3" type="ORF">SLEP1_g587</name>
</gene>
<evidence type="ECO:0000259" key="2">
    <source>
        <dbReference type="PROSITE" id="PS50076"/>
    </source>
</evidence>
<keyword evidence="4" id="KW-1185">Reference proteome</keyword>
<dbReference type="InterPro" id="IPR036869">
    <property type="entry name" value="J_dom_sf"/>
</dbReference>
<dbReference type="Pfam" id="PF00226">
    <property type="entry name" value="DnaJ"/>
    <property type="match status" value="1"/>
</dbReference>
<dbReference type="SUPFAM" id="SSF46565">
    <property type="entry name" value="Chaperone J-domain"/>
    <property type="match status" value="1"/>
</dbReference>
<dbReference type="EMBL" id="BPVZ01000001">
    <property type="protein sequence ID" value="GKU85998.1"/>
    <property type="molecule type" value="Genomic_DNA"/>
</dbReference>
<protein>
    <recommendedName>
        <fullName evidence="2">J domain-containing protein</fullName>
    </recommendedName>
</protein>
<name>A0AAV5HAZ1_9ROSI</name>
<organism evidence="3 4">
    <name type="scientific">Rubroshorea leprosula</name>
    <dbReference type="NCBI Taxonomy" id="152421"/>
    <lineage>
        <taxon>Eukaryota</taxon>
        <taxon>Viridiplantae</taxon>
        <taxon>Streptophyta</taxon>
        <taxon>Embryophyta</taxon>
        <taxon>Tracheophyta</taxon>
        <taxon>Spermatophyta</taxon>
        <taxon>Magnoliopsida</taxon>
        <taxon>eudicotyledons</taxon>
        <taxon>Gunneridae</taxon>
        <taxon>Pentapetalae</taxon>
        <taxon>rosids</taxon>
        <taxon>malvids</taxon>
        <taxon>Malvales</taxon>
        <taxon>Dipterocarpaceae</taxon>
        <taxon>Rubroshorea</taxon>
    </lineage>
</organism>